<dbReference type="InterPro" id="IPR010359">
    <property type="entry name" value="IrrE_HExxH"/>
</dbReference>
<protein>
    <submittedName>
        <fullName evidence="2">ImmA/IrrE family metallo-endopeptidase</fullName>
    </submittedName>
</protein>
<name>A0ABW4BKK8_9LACO</name>
<evidence type="ECO:0000313" key="2">
    <source>
        <dbReference type="EMBL" id="MFD1410776.1"/>
    </source>
</evidence>
<sequence length="134" mass="15936">MNKIEDLMSRFPDIRFEFEPMPGKLCGLNIGNQITINECLSYEEQYQWLTEELGHYYTSVGDISDYSVTDNQKQEYRARKWGYQYLLNEGDIEKLLTKYHETDYEIAEDLGIQVPFLHEIGFSYGLDYKHAFDY</sequence>
<reference evidence="3" key="1">
    <citation type="journal article" date="2019" name="Int. J. Syst. Evol. Microbiol.">
        <title>The Global Catalogue of Microorganisms (GCM) 10K type strain sequencing project: providing services to taxonomists for standard genome sequencing and annotation.</title>
        <authorList>
            <consortium name="The Broad Institute Genomics Platform"/>
            <consortium name="The Broad Institute Genome Sequencing Center for Infectious Disease"/>
            <person name="Wu L."/>
            <person name="Ma J."/>
        </authorList>
    </citation>
    <scope>NUCLEOTIDE SEQUENCE [LARGE SCALE GENOMIC DNA]</scope>
    <source>
        <strain evidence="3">CCM 8937</strain>
    </source>
</reference>
<dbReference type="Pfam" id="PF06114">
    <property type="entry name" value="Peptidase_M78"/>
    <property type="match status" value="1"/>
</dbReference>
<feature type="domain" description="IrrE N-terminal-like" evidence="1">
    <location>
        <begin position="16"/>
        <end position="113"/>
    </location>
</feature>
<organism evidence="2 3">
    <name type="scientific">Lapidilactobacillus gannanensis</name>
    <dbReference type="NCBI Taxonomy" id="2486002"/>
    <lineage>
        <taxon>Bacteria</taxon>
        <taxon>Bacillati</taxon>
        <taxon>Bacillota</taxon>
        <taxon>Bacilli</taxon>
        <taxon>Lactobacillales</taxon>
        <taxon>Lactobacillaceae</taxon>
        <taxon>Lapidilactobacillus</taxon>
    </lineage>
</organism>
<evidence type="ECO:0000313" key="3">
    <source>
        <dbReference type="Proteomes" id="UP001597191"/>
    </source>
</evidence>
<dbReference type="RefSeq" id="WP_125647856.1">
    <property type="nucleotide sequence ID" value="NZ_JBHTOH010000025.1"/>
</dbReference>
<keyword evidence="3" id="KW-1185">Reference proteome</keyword>
<gene>
    <name evidence="2" type="ORF">ACFQ4R_03995</name>
</gene>
<dbReference type="Proteomes" id="UP001597191">
    <property type="component" value="Unassembled WGS sequence"/>
</dbReference>
<comment type="caution">
    <text evidence="2">The sequence shown here is derived from an EMBL/GenBank/DDBJ whole genome shotgun (WGS) entry which is preliminary data.</text>
</comment>
<accession>A0ABW4BKK8</accession>
<evidence type="ECO:0000259" key="1">
    <source>
        <dbReference type="Pfam" id="PF06114"/>
    </source>
</evidence>
<dbReference type="EMBL" id="JBHTOH010000025">
    <property type="protein sequence ID" value="MFD1410776.1"/>
    <property type="molecule type" value="Genomic_DNA"/>
</dbReference>
<proteinExistence type="predicted"/>